<dbReference type="EC" id="3.1.2.4" evidence="2"/>
<dbReference type="GO" id="GO:0016853">
    <property type="term" value="F:isomerase activity"/>
    <property type="evidence" value="ECO:0007669"/>
    <property type="project" value="UniProtKB-KW"/>
</dbReference>
<dbReference type="RefSeq" id="WP_035618329.1">
    <property type="nucleotide sequence ID" value="NZ_ARYK01000008.1"/>
</dbReference>
<comment type="caution">
    <text evidence="5">The sequence shown here is derived from an EMBL/GenBank/DDBJ whole genome shotgun (WGS) entry which is preliminary data.</text>
</comment>
<dbReference type="InterPro" id="IPR032259">
    <property type="entry name" value="HIBYL-CoA-H"/>
</dbReference>
<keyword evidence="5" id="KW-0413">Isomerase</keyword>
<dbReference type="Pfam" id="PF16113">
    <property type="entry name" value="ECH_2"/>
    <property type="match status" value="1"/>
</dbReference>
<gene>
    <name evidence="5" type="ORF">HJO_14727</name>
</gene>
<dbReference type="Proteomes" id="UP000025171">
    <property type="component" value="Unassembled WGS sequence"/>
</dbReference>
<evidence type="ECO:0000313" key="5">
    <source>
        <dbReference type="EMBL" id="KCZ89482.1"/>
    </source>
</evidence>
<proteinExistence type="predicted"/>
<dbReference type="eggNOG" id="COG1024">
    <property type="taxonomic scope" value="Bacteria"/>
</dbReference>
<comment type="catalytic activity">
    <reaction evidence="1">
        <text>3-hydroxy-2-methylpropanoyl-CoA + H2O = 3-hydroxy-2-methylpropanoate + CoA + H(+)</text>
        <dbReference type="Rhea" id="RHEA:20888"/>
        <dbReference type="ChEBI" id="CHEBI:11805"/>
        <dbReference type="ChEBI" id="CHEBI:15377"/>
        <dbReference type="ChEBI" id="CHEBI:15378"/>
        <dbReference type="ChEBI" id="CHEBI:57287"/>
        <dbReference type="ChEBI" id="CHEBI:57340"/>
        <dbReference type="EC" id="3.1.2.4"/>
    </reaction>
</comment>
<keyword evidence="3" id="KW-0378">Hydrolase</keyword>
<dbReference type="NCBIfam" id="NF004127">
    <property type="entry name" value="PRK05617.1"/>
    <property type="match status" value="1"/>
</dbReference>
<dbReference type="CDD" id="cd06558">
    <property type="entry name" value="crotonase-like"/>
    <property type="match status" value="1"/>
</dbReference>
<dbReference type="Gene3D" id="3.90.226.10">
    <property type="entry name" value="2-enoyl-CoA Hydratase, Chain A, domain 1"/>
    <property type="match status" value="1"/>
</dbReference>
<dbReference type="InterPro" id="IPR045004">
    <property type="entry name" value="ECH_dom"/>
</dbReference>
<organism evidence="5 6">
    <name type="scientific">Hyphomonas johnsonii MHS-2</name>
    <dbReference type="NCBI Taxonomy" id="1280950"/>
    <lineage>
        <taxon>Bacteria</taxon>
        <taxon>Pseudomonadati</taxon>
        <taxon>Pseudomonadota</taxon>
        <taxon>Alphaproteobacteria</taxon>
        <taxon>Hyphomonadales</taxon>
        <taxon>Hyphomonadaceae</taxon>
        <taxon>Hyphomonas</taxon>
    </lineage>
</organism>
<reference evidence="5 6" key="1">
    <citation type="journal article" date="2014" name="Antonie Van Leeuwenhoek">
        <title>Hyphomonas beringensis sp. nov. and Hyphomonas chukchiensis sp. nov., isolated from surface seawater of the Bering Sea and Chukchi Sea.</title>
        <authorList>
            <person name="Li C."/>
            <person name="Lai Q."/>
            <person name="Li G."/>
            <person name="Dong C."/>
            <person name="Wang J."/>
            <person name="Liao Y."/>
            <person name="Shao Z."/>
        </authorList>
    </citation>
    <scope>NUCLEOTIDE SEQUENCE [LARGE SCALE GENOMIC DNA]</scope>
    <source>
        <strain evidence="5 6">MHS-2</strain>
    </source>
</reference>
<accession>A0A059FFV7</accession>
<dbReference type="FunFam" id="3.90.226.10:FF:000026">
    <property type="entry name" value="3-hydroxyisobutyryl-CoA hydrolase, mitochondrial"/>
    <property type="match status" value="1"/>
</dbReference>
<keyword evidence="6" id="KW-1185">Reference proteome</keyword>
<dbReference type="SUPFAM" id="SSF52096">
    <property type="entry name" value="ClpP/crotonase"/>
    <property type="match status" value="1"/>
</dbReference>
<dbReference type="STRING" id="1280950.HJO_14727"/>
<name>A0A059FFV7_9PROT</name>
<dbReference type="GO" id="GO:0006574">
    <property type="term" value="P:L-valine catabolic process"/>
    <property type="evidence" value="ECO:0007669"/>
    <property type="project" value="TreeGrafter"/>
</dbReference>
<dbReference type="EMBL" id="ARYK01000008">
    <property type="protein sequence ID" value="KCZ89482.1"/>
    <property type="molecule type" value="Genomic_DNA"/>
</dbReference>
<dbReference type="AlphaFoldDB" id="A0A059FFV7"/>
<evidence type="ECO:0000259" key="4">
    <source>
        <dbReference type="Pfam" id="PF16113"/>
    </source>
</evidence>
<dbReference type="PANTHER" id="PTHR43176:SF3">
    <property type="entry name" value="3-HYDROXYISOBUTYRYL-COA HYDROLASE, MITOCHONDRIAL"/>
    <property type="match status" value="1"/>
</dbReference>
<evidence type="ECO:0000256" key="3">
    <source>
        <dbReference type="ARBA" id="ARBA00022801"/>
    </source>
</evidence>
<sequence>MTDEVTIHVHKGLGRITLTRPAALHALNAPMCETILSALERWAGDPTVYLVMIEHEEGTRGFCAGGDIRMLADSGAGDASEARAFFNVEYRMNAALKAFPKPVLAIMDGVTMGGGVGLSVHGSHRIATERTVFAMPETGIGLFPDVGGGWFLPRLAGELGTWLALTGARLKGADVAAARVATHFLPSELVANLKKQVEGADFSVGAAELLNEILRGLTHSVPMGSFESHRAVIDACFRFDTAEEIVAALQADGGEWASAQVATLATKSPETVKVALRQLREGGRLTDFRDNMRMEYRIGWRKVQSHDFLEGVRAVIIDKDNAPVWAPARLEAVTDADVDRYFAPLGADELEFD</sequence>
<dbReference type="OrthoDB" id="9790967at2"/>
<dbReference type="InterPro" id="IPR029045">
    <property type="entry name" value="ClpP/crotonase-like_dom_sf"/>
</dbReference>
<evidence type="ECO:0000313" key="6">
    <source>
        <dbReference type="Proteomes" id="UP000025171"/>
    </source>
</evidence>
<dbReference type="GO" id="GO:0003860">
    <property type="term" value="F:3-hydroxyisobutyryl-CoA hydrolase activity"/>
    <property type="evidence" value="ECO:0007669"/>
    <property type="project" value="UniProtKB-EC"/>
</dbReference>
<protein>
    <recommendedName>
        <fullName evidence="2">3-hydroxyisobutyryl-CoA hydrolase</fullName>
        <ecNumber evidence="2">3.1.2.4</ecNumber>
    </recommendedName>
</protein>
<feature type="domain" description="Enoyl-CoA hydratase/isomerase" evidence="4">
    <location>
        <begin position="14"/>
        <end position="342"/>
    </location>
</feature>
<evidence type="ECO:0000256" key="1">
    <source>
        <dbReference type="ARBA" id="ARBA00001709"/>
    </source>
</evidence>
<dbReference type="PANTHER" id="PTHR43176">
    <property type="entry name" value="3-HYDROXYISOBUTYRYL-COA HYDROLASE-RELATED"/>
    <property type="match status" value="1"/>
</dbReference>
<evidence type="ECO:0000256" key="2">
    <source>
        <dbReference type="ARBA" id="ARBA00011915"/>
    </source>
</evidence>
<dbReference type="PATRIC" id="fig|1280950.3.peg.2957"/>